<name>A0A926QMT2_9BACL</name>
<evidence type="ECO:0000259" key="6">
    <source>
        <dbReference type="PROSITE" id="PS50045"/>
    </source>
</evidence>
<dbReference type="AlphaFoldDB" id="A0A926QMT2"/>
<keyword evidence="3" id="KW-0805">Transcription regulation</keyword>
<dbReference type="Pfam" id="PF25601">
    <property type="entry name" value="AAA_lid_14"/>
    <property type="match status" value="1"/>
</dbReference>
<dbReference type="CDD" id="cd00009">
    <property type="entry name" value="AAA"/>
    <property type="match status" value="1"/>
</dbReference>
<dbReference type="GO" id="GO:0005524">
    <property type="term" value="F:ATP binding"/>
    <property type="evidence" value="ECO:0007669"/>
    <property type="project" value="UniProtKB-KW"/>
</dbReference>
<gene>
    <name evidence="7" type="ORF">ICC18_28645</name>
</gene>
<dbReference type="SUPFAM" id="SSF46689">
    <property type="entry name" value="Homeodomain-like"/>
    <property type="match status" value="1"/>
</dbReference>
<keyword evidence="8" id="KW-1185">Reference proteome</keyword>
<keyword evidence="2" id="KW-0067">ATP-binding</keyword>
<dbReference type="Gene3D" id="1.10.8.60">
    <property type="match status" value="1"/>
</dbReference>
<evidence type="ECO:0000256" key="2">
    <source>
        <dbReference type="ARBA" id="ARBA00022840"/>
    </source>
</evidence>
<evidence type="ECO:0000256" key="5">
    <source>
        <dbReference type="ARBA" id="ARBA00023163"/>
    </source>
</evidence>
<dbReference type="PROSITE" id="PS50045">
    <property type="entry name" value="SIGMA54_INTERACT_4"/>
    <property type="match status" value="1"/>
</dbReference>
<evidence type="ECO:0000313" key="8">
    <source>
        <dbReference type="Proteomes" id="UP000650466"/>
    </source>
</evidence>
<dbReference type="PROSITE" id="PS00675">
    <property type="entry name" value="SIGMA54_INTERACT_1"/>
    <property type="match status" value="1"/>
</dbReference>
<organism evidence="7 8">
    <name type="scientific">Paenibacillus sedimenti</name>
    <dbReference type="NCBI Taxonomy" id="2770274"/>
    <lineage>
        <taxon>Bacteria</taxon>
        <taxon>Bacillati</taxon>
        <taxon>Bacillota</taxon>
        <taxon>Bacilli</taxon>
        <taxon>Bacillales</taxon>
        <taxon>Paenibacillaceae</taxon>
        <taxon>Paenibacillus</taxon>
    </lineage>
</organism>
<dbReference type="SMART" id="SM00382">
    <property type="entry name" value="AAA"/>
    <property type="match status" value="1"/>
</dbReference>
<dbReference type="Gene3D" id="3.40.50.300">
    <property type="entry name" value="P-loop containing nucleotide triphosphate hydrolases"/>
    <property type="match status" value="1"/>
</dbReference>
<evidence type="ECO:0000256" key="1">
    <source>
        <dbReference type="ARBA" id="ARBA00022741"/>
    </source>
</evidence>
<dbReference type="GO" id="GO:0043565">
    <property type="term" value="F:sequence-specific DNA binding"/>
    <property type="evidence" value="ECO:0007669"/>
    <property type="project" value="InterPro"/>
</dbReference>
<protein>
    <submittedName>
        <fullName evidence="7">Sigma-54-dependent Fis family transcriptional regulator</fullName>
    </submittedName>
</protein>
<reference evidence="7" key="1">
    <citation type="submission" date="2020-09" db="EMBL/GenBank/DDBJ databases">
        <title>Draft Genome Sequence of Paenibacillus sp. WST5.</title>
        <authorList>
            <person name="Bao Z."/>
        </authorList>
    </citation>
    <scope>NUCLEOTIDE SEQUENCE</scope>
    <source>
        <strain evidence="7">WST5</strain>
    </source>
</reference>
<feature type="domain" description="Sigma-54 factor interaction" evidence="6">
    <location>
        <begin position="298"/>
        <end position="523"/>
    </location>
</feature>
<dbReference type="PANTHER" id="PTHR32071">
    <property type="entry name" value="TRANSCRIPTIONAL REGULATORY PROTEIN"/>
    <property type="match status" value="1"/>
</dbReference>
<dbReference type="Pfam" id="PF02954">
    <property type="entry name" value="HTH_8"/>
    <property type="match status" value="1"/>
</dbReference>
<dbReference type="Gene3D" id="1.10.10.60">
    <property type="entry name" value="Homeodomain-like"/>
    <property type="match status" value="1"/>
</dbReference>
<evidence type="ECO:0000256" key="3">
    <source>
        <dbReference type="ARBA" id="ARBA00023015"/>
    </source>
</evidence>
<dbReference type="Gene3D" id="3.30.450.40">
    <property type="match status" value="1"/>
</dbReference>
<dbReference type="Proteomes" id="UP000650466">
    <property type="component" value="Unassembled WGS sequence"/>
</dbReference>
<keyword evidence="1" id="KW-0547">Nucleotide-binding</keyword>
<dbReference type="InterPro" id="IPR029016">
    <property type="entry name" value="GAF-like_dom_sf"/>
</dbReference>
<dbReference type="InterPro" id="IPR025662">
    <property type="entry name" value="Sigma_54_int_dom_ATP-bd_1"/>
</dbReference>
<dbReference type="PANTHER" id="PTHR32071:SF77">
    <property type="entry name" value="TRANSCRIPTIONAL REGULATORY PROTEIN"/>
    <property type="match status" value="1"/>
</dbReference>
<dbReference type="Pfam" id="PF01590">
    <property type="entry name" value="GAF"/>
    <property type="match status" value="1"/>
</dbReference>
<dbReference type="InterPro" id="IPR002078">
    <property type="entry name" value="Sigma_54_int"/>
</dbReference>
<sequence length="602" mass="66314">MKSRTCIFGLEVFGLSSLFTTDFSDITAKSWKRCQDHGLKPFEPVHDVLIPENGLREILKQSAPLITLTQQVFDSCSRFIQESKQTALLIDAQGTIIHAVGDPDFAIQAQRVQLQVGASWDEKRKGTNAIGVALTEQMPVRVHAEEHYFEANRFLTCASAPVFSPTGELLGVINISGKRESYHAYTLMLACLAADSLQNRLLLEASKKEHLLTLKELDYTMGQHAMPLLSLDQDNRILRANQAALQILGKDAIGREFTGARGFAVETLLDERHKVWRSVAMQKPVQADDGRLYHFHDIAGTCPGFVQTKELAQKAALTVYPVLLLGESGTGKELFAQSIHTASARSAQPFVAVNCSAIPDSLVESELFGYERGAFTGANRDGSKGKFEAAHRGTLFLDEIGDMSLRAQAALLRVLQEGTITPVGSARSKRIDVRIIAATHRNLAEEVKAGRFRADLFYRLKGIQLQLPPLRERTDLLGLTLHLLNRSCYATPILTGEAQQMLLQHTWPGNLRELNSVLIQACFLAEGGPIGSQHIRIDDAQTGAASAVEAHAPVGSLREVEISAIQRTLKMTDWNLSKAAGLLQIGRTTLYRKIEEYGIKPF</sequence>
<dbReference type="InterPro" id="IPR002197">
    <property type="entry name" value="HTH_Fis"/>
</dbReference>
<comment type="caution">
    <text evidence="7">The sequence shown here is derived from an EMBL/GenBank/DDBJ whole genome shotgun (WGS) entry which is preliminary data.</text>
</comment>
<evidence type="ECO:0000256" key="4">
    <source>
        <dbReference type="ARBA" id="ARBA00023125"/>
    </source>
</evidence>
<dbReference type="PRINTS" id="PR01590">
    <property type="entry name" value="HTHFIS"/>
</dbReference>
<dbReference type="InterPro" id="IPR027417">
    <property type="entry name" value="P-loop_NTPase"/>
</dbReference>
<keyword evidence="4" id="KW-0238">DNA-binding</keyword>
<accession>A0A926QMT2</accession>
<dbReference type="FunFam" id="3.40.50.300:FF:000006">
    <property type="entry name" value="DNA-binding transcriptional regulator NtrC"/>
    <property type="match status" value="1"/>
</dbReference>
<dbReference type="InterPro" id="IPR009057">
    <property type="entry name" value="Homeodomain-like_sf"/>
</dbReference>
<dbReference type="Pfam" id="PF00158">
    <property type="entry name" value="Sigma54_activat"/>
    <property type="match status" value="1"/>
</dbReference>
<dbReference type="InterPro" id="IPR058031">
    <property type="entry name" value="AAA_lid_NorR"/>
</dbReference>
<keyword evidence="5" id="KW-0804">Transcription</keyword>
<dbReference type="GO" id="GO:0006355">
    <property type="term" value="P:regulation of DNA-templated transcription"/>
    <property type="evidence" value="ECO:0007669"/>
    <property type="project" value="InterPro"/>
</dbReference>
<dbReference type="EMBL" id="JACVVD010000014">
    <property type="protein sequence ID" value="MBD0384027.1"/>
    <property type="molecule type" value="Genomic_DNA"/>
</dbReference>
<dbReference type="SUPFAM" id="SSF52540">
    <property type="entry name" value="P-loop containing nucleoside triphosphate hydrolases"/>
    <property type="match status" value="1"/>
</dbReference>
<dbReference type="InterPro" id="IPR003018">
    <property type="entry name" value="GAF"/>
</dbReference>
<dbReference type="InterPro" id="IPR003593">
    <property type="entry name" value="AAA+_ATPase"/>
</dbReference>
<evidence type="ECO:0000313" key="7">
    <source>
        <dbReference type="EMBL" id="MBD0384027.1"/>
    </source>
</evidence>
<proteinExistence type="predicted"/>